<evidence type="ECO:0000313" key="2">
    <source>
        <dbReference type="Proteomes" id="UP000271624"/>
    </source>
</evidence>
<dbReference type="PANTHER" id="PTHR34613">
    <property type="entry name" value="SLL0800 PROTEIN"/>
    <property type="match status" value="1"/>
</dbReference>
<evidence type="ECO:0000313" key="1">
    <source>
        <dbReference type="EMBL" id="RUT08316.1"/>
    </source>
</evidence>
<sequence>MAKASDIGSKRLISLAPQQWANWVTGASDIIVKEIPSSEFQWVSRESDVLIRAESPTLGNFLILNELQLRYKMRMPKRMRAYTGLAEEKYDLPVYPVLINIIKGSDTKIPTRFKSKFMGLLARQDYKVINLWEIDAQVAFNGLSSLLPFVPILKNGGNEAIIEEALRVLRADEQLEQFEMLLGFFATFVLDSPLVQRIMRLDMAVLRESPWYEQILREGQQIGQQIGEEIGEQRGILSAIELGLELKFGAEALQLMESISLLDLEQLKVIKDAIKIVNNLDELRQLVQN</sequence>
<reference evidence="1" key="1">
    <citation type="submission" date="2018-12" db="EMBL/GenBank/DDBJ databases">
        <authorList>
            <person name="Will S."/>
            <person name="Neumann-Schaal M."/>
            <person name="Henke P."/>
        </authorList>
    </citation>
    <scope>NUCLEOTIDE SEQUENCE</scope>
    <source>
        <strain evidence="1">PCC 7102</strain>
    </source>
</reference>
<reference evidence="1" key="2">
    <citation type="journal article" date="2019" name="Genome Biol. Evol.">
        <title>Day and night: Metabolic profiles and evolutionary relationships of six axenic non-marine cyanobacteria.</title>
        <authorList>
            <person name="Will S.E."/>
            <person name="Henke P."/>
            <person name="Boedeker C."/>
            <person name="Huang S."/>
            <person name="Brinkmann H."/>
            <person name="Rohde M."/>
            <person name="Jarek M."/>
            <person name="Friedl T."/>
            <person name="Seufert S."/>
            <person name="Schumacher M."/>
            <person name="Overmann J."/>
            <person name="Neumann-Schaal M."/>
            <person name="Petersen J."/>
        </authorList>
    </citation>
    <scope>NUCLEOTIDE SEQUENCE [LARGE SCALE GENOMIC DNA]</scope>
    <source>
        <strain evidence="1">PCC 7102</strain>
    </source>
</reference>
<gene>
    <name evidence="1" type="ORF">DSM106972_014840</name>
</gene>
<protein>
    <recommendedName>
        <fullName evidence="3">Transposase</fullName>
    </recommendedName>
</protein>
<dbReference type="AlphaFoldDB" id="A0A3S1J5U6"/>
<dbReference type="EMBL" id="RSCL01000003">
    <property type="protein sequence ID" value="RUT08316.1"/>
    <property type="molecule type" value="Genomic_DNA"/>
</dbReference>
<organism evidence="1 2">
    <name type="scientific">Dulcicalothrix desertica PCC 7102</name>
    <dbReference type="NCBI Taxonomy" id="232991"/>
    <lineage>
        <taxon>Bacteria</taxon>
        <taxon>Bacillati</taxon>
        <taxon>Cyanobacteriota</taxon>
        <taxon>Cyanophyceae</taxon>
        <taxon>Nostocales</taxon>
        <taxon>Calotrichaceae</taxon>
        <taxon>Dulcicalothrix</taxon>
    </lineage>
</organism>
<keyword evidence="2" id="KW-1185">Reference proteome</keyword>
<proteinExistence type="predicted"/>
<dbReference type="RefSeq" id="WP_127080136.1">
    <property type="nucleotide sequence ID" value="NZ_RSCL01000003.1"/>
</dbReference>
<evidence type="ECO:0008006" key="3">
    <source>
        <dbReference type="Google" id="ProtNLM"/>
    </source>
</evidence>
<dbReference type="OrthoDB" id="458251at2"/>
<dbReference type="Proteomes" id="UP000271624">
    <property type="component" value="Unassembled WGS sequence"/>
</dbReference>
<dbReference type="PANTHER" id="PTHR34613:SF1">
    <property type="entry name" value="SLL6017 PROTEIN"/>
    <property type="match status" value="1"/>
</dbReference>
<accession>A0A3S1J5U6</accession>
<name>A0A3S1J5U6_9CYAN</name>
<comment type="caution">
    <text evidence="1">The sequence shown here is derived from an EMBL/GenBank/DDBJ whole genome shotgun (WGS) entry which is preliminary data.</text>
</comment>